<feature type="region of interest" description="Disordered" evidence="1">
    <location>
        <begin position="70"/>
        <end position="89"/>
    </location>
</feature>
<proteinExistence type="predicted"/>
<dbReference type="AlphaFoldDB" id="A0A6A4RP53"/>
<gene>
    <name evidence="2" type="ORF">F2P81_023138</name>
</gene>
<reference evidence="2 3" key="1">
    <citation type="submission" date="2019-06" db="EMBL/GenBank/DDBJ databases">
        <title>Draft genomes of female and male turbot (Scophthalmus maximus).</title>
        <authorList>
            <person name="Xu H."/>
            <person name="Xu X.-W."/>
            <person name="Shao C."/>
            <person name="Chen S."/>
        </authorList>
    </citation>
    <scope>NUCLEOTIDE SEQUENCE [LARGE SCALE GENOMIC DNA]</scope>
    <source>
        <strain evidence="2">Ysfricsl-2016a</strain>
        <tissue evidence="2">Blood</tissue>
    </source>
</reference>
<evidence type="ECO:0000313" key="3">
    <source>
        <dbReference type="Proteomes" id="UP000438429"/>
    </source>
</evidence>
<evidence type="ECO:0000313" key="2">
    <source>
        <dbReference type="EMBL" id="KAF0024336.1"/>
    </source>
</evidence>
<comment type="caution">
    <text evidence="2">The sequence shown here is derived from an EMBL/GenBank/DDBJ whole genome shotgun (WGS) entry which is preliminary data.</text>
</comment>
<protein>
    <submittedName>
        <fullName evidence="2">Uncharacterized protein</fullName>
    </submittedName>
</protein>
<name>A0A6A4RP53_SCOMX</name>
<dbReference type="EMBL" id="VEVO01000021">
    <property type="protein sequence ID" value="KAF0024336.1"/>
    <property type="molecule type" value="Genomic_DNA"/>
</dbReference>
<organism evidence="2 3">
    <name type="scientific">Scophthalmus maximus</name>
    <name type="common">Turbot</name>
    <name type="synonym">Psetta maxima</name>
    <dbReference type="NCBI Taxonomy" id="52904"/>
    <lineage>
        <taxon>Eukaryota</taxon>
        <taxon>Metazoa</taxon>
        <taxon>Chordata</taxon>
        <taxon>Craniata</taxon>
        <taxon>Vertebrata</taxon>
        <taxon>Euteleostomi</taxon>
        <taxon>Actinopterygii</taxon>
        <taxon>Neopterygii</taxon>
        <taxon>Teleostei</taxon>
        <taxon>Neoteleostei</taxon>
        <taxon>Acanthomorphata</taxon>
        <taxon>Carangaria</taxon>
        <taxon>Pleuronectiformes</taxon>
        <taxon>Pleuronectoidei</taxon>
        <taxon>Scophthalmidae</taxon>
        <taxon>Scophthalmus</taxon>
    </lineage>
</organism>
<accession>A0A6A4RP53</accession>
<dbReference type="Proteomes" id="UP000438429">
    <property type="component" value="Unassembled WGS sequence"/>
</dbReference>
<evidence type="ECO:0000256" key="1">
    <source>
        <dbReference type="SAM" id="MobiDB-lite"/>
    </source>
</evidence>
<sequence length="104" mass="11589">MSTPHYARDPLRFTNSWACLPIRSRVTGEGFNHSFAADVLRPAAVQPGVNREGEHLASLTCGLKKRQERLESSTPLSQRLKIQDPLSVSQHRPFTDSDAALVTY</sequence>